<gene>
    <name evidence="1" type="ORF">M9H77_16212</name>
</gene>
<evidence type="ECO:0000313" key="1">
    <source>
        <dbReference type="EMBL" id="KAI5666359.1"/>
    </source>
</evidence>
<comment type="caution">
    <text evidence="1">The sequence shown here is derived from an EMBL/GenBank/DDBJ whole genome shotgun (WGS) entry which is preliminary data.</text>
</comment>
<accession>A0ACC0B0V4</accession>
<dbReference type="Proteomes" id="UP001060085">
    <property type="component" value="Linkage Group LG04"/>
</dbReference>
<reference evidence="2" key="1">
    <citation type="journal article" date="2023" name="Nat. Plants">
        <title>Single-cell RNA sequencing provides a high-resolution roadmap for understanding the multicellular compartmentation of specialized metabolism.</title>
        <authorList>
            <person name="Sun S."/>
            <person name="Shen X."/>
            <person name="Li Y."/>
            <person name="Li Y."/>
            <person name="Wang S."/>
            <person name="Li R."/>
            <person name="Zhang H."/>
            <person name="Shen G."/>
            <person name="Guo B."/>
            <person name="Wei J."/>
            <person name="Xu J."/>
            <person name="St-Pierre B."/>
            <person name="Chen S."/>
            <person name="Sun C."/>
        </authorList>
    </citation>
    <scope>NUCLEOTIDE SEQUENCE [LARGE SCALE GENOMIC DNA]</scope>
</reference>
<keyword evidence="2" id="KW-1185">Reference proteome</keyword>
<proteinExistence type="predicted"/>
<evidence type="ECO:0000313" key="2">
    <source>
        <dbReference type="Proteomes" id="UP001060085"/>
    </source>
</evidence>
<protein>
    <submittedName>
        <fullName evidence="1">Uncharacterized protein</fullName>
    </submittedName>
</protein>
<dbReference type="EMBL" id="CM044704">
    <property type="protein sequence ID" value="KAI5666359.1"/>
    <property type="molecule type" value="Genomic_DNA"/>
</dbReference>
<sequence>MATSHQNNPHAILISYPLQGHVIPSVHLAIKLASKGFTITFINTDAIHNQIMAGSSSSSTNGDDIFALVRKSGLDIRYTTVSDGLPVGFDRSLNHDQFMSGLLHVFSAHVEEAVEKIIKKGPQVCCLIADTFFVFPGMLAKKYDLLYVSFWTEAALVFTLYYHLDLLRLNRHFACNDLCDEPITYVPGVKSINPKDLTSYLQDMNTTTVCHQIIFKAFQDTRDYADFVLCNTLEDLESDTIKALHKKVPFFAVGPIFPIGKFSVATSLWSESDCGHWLNTMPNGSVLYVSFGSYAHVTKHDLLEIAYGLSESKIRFLWVLRPDIVSSDDNNPLPDDFMTEIGKRGMVVPWCNQTQVLSHPAIGGFLTHCGWNSSLESIWSEVPLLCFPLLTDQFTNRKLLVDDWKIGINLCDQVRITRVEVLKKIKILMNQESGNVFRKSIKELKNKFEKALRKDGSSERNINQFINELKVKIQKKKEANIAEKCLPNGH</sequence>
<organism evidence="1 2">
    <name type="scientific">Catharanthus roseus</name>
    <name type="common">Madagascar periwinkle</name>
    <name type="synonym">Vinca rosea</name>
    <dbReference type="NCBI Taxonomy" id="4058"/>
    <lineage>
        <taxon>Eukaryota</taxon>
        <taxon>Viridiplantae</taxon>
        <taxon>Streptophyta</taxon>
        <taxon>Embryophyta</taxon>
        <taxon>Tracheophyta</taxon>
        <taxon>Spermatophyta</taxon>
        <taxon>Magnoliopsida</taxon>
        <taxon>eudicotyledons</taxon>
        <taxon>Gunneridae</taxon>
        <taxon>Pentapetalae</taxon>
        <taxon>asterids</taxon>
        <taxon>lamiids</taxon>
        <taxon>Gentianales</taxon>
        <taxon>Apocynaceae</taxon>
        <taxon>Rauvolfioideae</taxon>
        <taxon>Vinceae</taxon>
        <taxon>Catharanthinae</taxon>
        <taxon>Catharanthus</taxon>
    </lineage>
</organism>
<name>A0ACC0B0V4_CATRO</name>